<organism evidence="2 3">
    <name type="scientific">Biformimicrobium ophioploci</name>
    <dbReference type="NCBI Taxonomy" id="3036711"/>
    <lineage>
        <taxon>Bacteria</taxon>
        <taxon>Pseudomonadati</taxon>
        <taxon>Pseudomonadota</taxon>
        <taxon>Gammaproteobacteria</taxon>
        <taxon>Cellvibrionales</taxon>
        <taxon>Microbulbiferaceae</taxon>
        <taxon>Biformimicrobium</taxon>
    </lineage>
</organism>
<accession>A0ABQ6M0T3</accession>
<dbReference type="CDD" id="cd00241">
    <property type="entry name" value="DOMON_like"/>
    <property type="match status" value="1"/>
</dbReference>
<dbReference type="SUPFAM" id="SSF49344">
    <property type="entry name" value="CBD9-like"/>
    <property type="match status" value="1"/>
</dbReference>
<feature type="domain" description="Carbohydrate-binding" evidence="1">
    <location>
        <begin position="3"/>
        <end position="212"/>
    </location>
</feature>
<keyword evidence="3" id="KW-1185">Reference proteome</keyword>
<dbReference type="RefSeq" id="WP_285764568.1">
    <property type="nucleotide sequence ID" value="NZ_BSYJ01000004.1"/>
</dbReference>
<dbReference type="Gene3D" id="2.60.40.1190">
    <property type="match status" value="1"/>
</dbReference>
<sequence>MDEAVWAAAPWYGLDHHILGEVPIPQDFSGRYKLLWGQDRLYLLAEIVDDVLYDSHPDPLSFYWDDDCLEVFVDEDASGGLHQYDFNAFAYHIALDNQAVDIGGQRPDGSPEFILLNDHVNSAWQRSESDPRTIVWEVALKIFGDNYQHGDPGAQPVPLKAGKKMGFMLAYCDNDGSDEREHFMGSHAIQAVDGDKNRGYIDASVFGKIILQ</sequence>
<protein>
    <recommendedName>
        <fullName evidence="1">Carbohydrate-binding domain-containing protein</fullName>
    </recommendedName>
</protein>
<comment type="caution">
    <text evidence="2">The sequence shown here is derived from an EMBL/GenBank/DDBJ whole genome shotgun (WGS) entry which is preliminary data.</text>
</comment>
<gene>
    <name evidence="2" type="ORF">MNKW57_22770</name>
</gene>
<reference evidence="2 3" key="1">
    <citation type="submission" date="2023-04" db="EMBL/GenBank/DDBJ databases">
        <title>Marinobulbifer ophiurae gen. nov., sp. Nov., isolate from tissue of brittle star Ophioplocus japonicus.</title>
        <authorList>
            <person name="Kawano K."/>
            <person name="Sawayama S."/>
            <person name="Nakagawa S."/>
        </authorList>
    </citation>
    <scope>NUCLEOTIDE SEQUENCE [LARGE SCALE GENOMIC DNA]</scope>
    <source>
        <strain evidence="2 3">NKW57</strain>
    </source>
</reference>
<evidence type="ECO:0000313" key="3">
    <source>
        <dbReference type="Proteomes" id="UP001224392"/>
    </source>
</evidence>
<dbReference type="InterPro" id="IPR010502">
    <property type="entry name" value="Carb-bd_dom_fam9"/>
</dbReference>
<name>A0ABQ6M0T3_9GAMM</name>
<evidence type="ECO:0000313" key="2">
    <source>
        <dbReference type="EMBL" id="GMG87956.1"/>
    </source>
</evidence>
<dbReference type="Pfam" id="PF06452">
    <property type="entry name" value="CBM9_1"/>
    <property type="match status" value="1"/>
</dbReference>
<evidence type="ECO:0000259" key="1">
    <source>
        <dbReference type="Pfam" id="PF06452"/>
    </source>
</evidence>
<dbReference type="Proteomes" id="UP001224392">
    <property type="component" value="Unassembled WGS sequence"/>
</dbReference>
<dbReference type="EMBL" id="BSYJ01000004">
    <property type="protein sequence ID" value="GMG87956.1"/>
    <property type="molecule type" value="Genomic_DNA"/>
</dbReference>
<proteinExistence type="predicted"/>